<dbReference type="PANTHER" id="PTHR43457:SF1">
    <property type="entry name" value="NITROGENASE MOLYBDENUM-IRON PROTEIN ALPHA CHAIN"/>
    <property type="match status" value="1"/>
</dbReference>
<dbReference type="Gene3D" id="3.40.50.1980">
    <property type="entry name" value="Nitrogenase molybdenum iron protein domain"/>
    <property type="match status" value="3"/>
</dbReference>
<dbReference type="NCBIfam" id="TIGR01862">
    <property type="entry name" value="N2-ase-Ialpha"/>
    <property type="match status" value="1"/>
</dbReference>
<dbReference type="GO" id="GO:0005524">
    <property type="term" value="F:ATP binding"/>
    <property type="evidence" value="ECO:0007669"/>
    <property type="project" value="UniProtKB-KW"/>
</dbReference>
<dbReference type="OrthoDB" id="9767044at2"/>
<evidence type="ECO:0000256" key="5">
    <source>
        <dbReference type="ARBA" id="ARBA00011462"/>
    </source>
</evidence>
<comment type="function">
    <text evidence="3">This molybdenum-iron protein is part of the nitrogenase complex that catalyzes the key enzymatic reactions in nitrogen fixation.</text>
</comment>
<name>A0A1S6IX91_9FIRM</name>
<keyword evidence="12" id="KW-0411">Iron-sulfur</keyword>
<gene>
    <name evidence="18" type="ORF">B0537_09995</name>
</gene>
<dbReference type="InterPro" id="IPR000510">
    <property type="entry name" value="Nase/OxRdtase_comp1"/>
</dbReference>
<comment type="subunit">
    <text evidence="5">Tetramer of two alpha and two beta chains. Forms complex with the iron protein (nitrogenase component 2).</text>
</comment>
<evidence type="ECO:0000256" key="3">
    <source>
        <dbReference type="ARBA" id="ARBA00002621"/>
    </source>
</evidence>
<feature type="domain" description="Nitrogenase/oxidoreductase component 1" evidence="17">
    <location>
        <begin position="55"/>
        <end position="507"/>
    </location>
</feature>
<dbReference type="GO" id="GO:0046872">
    <property type="term" value="F:metal ion binding"/>
    <property type="evidence" value="ECO:0007669"/>
    <property type="project" value="UniProtKB-KW"/>
</dbReference>
<evidence type="ECO:0000256" key="9">
    <source>
        <dbReference type="ARBA" id="ARBA00022840"/>
    </source>
</evidence>
<dbReference type="PANTHER" id="PTHR43457">
    <property type="entry name" value="NITROGENASE MOLYBDENUM-IRON PROTEIN ALPHA CHAIN"/>
    <property type="match status" value="1"/>
</dbReference>
<evidence type="ECO:0000256" key="16">
    <source>
        <dbReference type="RuleBase" id="RU004022"/>
    </source>
</evidence>
<keyword evidence="13 15" id="KW-0535">Nitrogen fixation</keyword>
<evidence type="ECO:0000256" key="7">
    <source>
        <dbReference type="ARBA" id="ARBA00022723"/>
    </source>
</evidence>
<comment type="similarity">
    <text evidence="4 15">Belongs to the NifD/NifK/NifE/NifN family.</text>
</comment>
<dbReference type="SUPFAM" id="SSF53807">
    <property type="entry name" value="Helical backbone' metal receptor"/>
    <property type="match status" value="1"/>
</dbReference>
<organism evidence="18 19">
    <name type="scientific">Desulforamulus ferrireducens</name>
    <dbReference type="NCBI Taxonomy" id="1833852"/>
    <lineage>
        <taxon>Bacteria</taxon>
        <taxon>Bacillati</taxon>
        <taxon>Bacillota</taxon>
        <taxon>Clostridia</taxon>
        <taxon>Eubacteriales</taxon>
        <taxon>Peptococcaceae</taxon>
        <taxon>Desulforamulus</taxon>
    </lineage>
</organism>
<dbReference type="InterPro" id="IPR000318">
    <property type="entry name" value="Nase_comp1_CS"/>
</dbReference>
<keyword evidence="11 16" id="KW-0408">Iron</keyword>
<keyword evidence="9" id="KW-0067">ATP-binding</keyword>
<dbReference type="RefSeq" id="WP_077714465.1">
    <property type="nucleotide sequence ID" value="NZ_CP019698.1"/>
</dbReference>
<dbReference type="Pfam" id="PF00148">
    <property type="entry name" value="Oxidored_nitro"/>
    <property type="match status" value="1"/>
</dbReference>
<evidence type="ECO:0000313" key="19">
    <source>
        <dbReference type="Proteomes" id="UP000189464"/>
    </source>
</evidence>
<dbReference type="AlphaFoldDB" id="A0A1S6IX91"/>
<proteinExistence type="inferred from homology"/>
<evidence type="ECO:0000313" key="18">
    <source>
        <dbReference type="EMBL" id="AQS59393.1"/>
    </source>
</evidence>
<keyword evidence="19" id="KW-1185">Reference proteome</keyword>
<comment type="cofactor">
    <cofactor evidence="1">
        <name>[8Fe-7S] cluster</name>
        <dbReference type="ChEBI" id="CHEBI:21143"/>
    </cofactor>
</comment>
<dbReference type="PROSITE" id="PS00090">
    <property type="entry name" value="NITROGENASE_1_2"/>
    <property type="match status" value="1"/>
</dbReference>
<evidence type="ECO:0000256" key="1">
    <source>
        <dbReference type="ARBA" id="ARBA00001919"/>
    </source>
</evidence>
<evidence type="ECO:0000256" key="4">
    <source>
        <dbReference type="ARBA" id="ARBA00011002"/>
    </source>
</evidence>
<evidence type="ECO:0000256" key="12">
    <source>
        <dbReference type="ARBA" id="ARBA00023014"/>
    </source>
</evidence>
<keyword evidence="7 16" id="KW-0479">Metal-binding</keyword>
<accession>A0A1S6IX91</accession>
<dbReference type="InterPro" id="IPR010143">
    <property type="entry name" value="Nase_comp1_asu"/>
</dbReference>
<protein>
    <recommendedName>
        <fullName evidence="16">Nitrogenase protein alpha chain</fullName>
        <ecNumber evidence="16">1.18.6.1</ecNumber>
    </recommendedName>
</protein>
<comment type="catalytic activity">
    <reaction evidence="14 16">
        <text>N2 + 8 reduced [2Fe-2S]-[ferredoxin] + 16 ATP + 16 H2O = H2 + 8 oxidized [2Fe-2S]-[ferredoxin] + 2 NH4(+) + 16 ADP + 16 phosphate + 6 H(+)</text>
        <dbReference type="Rhea" id="RHEA:21448"/>
        <dbReference type="Rhea" id="RHEA-COMP:10000"/>
        <dbReference type="Rhea" id="RHEA-COMP:10001"/>
        <dbReference type="ChEBI" id="CHEBI:15377"/>
        <dbReference type="ChEBI" id="CHEBI:15378"/>
        <dbReference type="ChEBI" id="CHEBI:17997"/>
        <dbReference type="ChEBI" id="CHEBI:18276"/>
        <dbReference type="ChEBI" id="CHEBI:28938"/>
        <dbReference type="ChEBI" id="CHEBI:30616"/>
        <dbReference type="ChEBI" id="CHEBI:33737"/>
        <dbReference type="ChEBI" id="CHEBI:33738"/>
        <dbReference type="ChEBI" id="CHEBI:43474"/>
        <dbReference type="ChEBI" id="CHEBI:456216"/>
        <dbReference type="EC" id="1.18.6.1"/>
    </reaction>
</comment>
<evidence type="ECO:0000256" key="10">
    <source>
        <dbReference type="ARBA" id="ARBA00023002"/>
    </source>
</evidence>
<evidence type="ECO:0000256" key="6">
    <source>
        <dbReference type="ARBA" id="ARBA00022505"/>
    </source>
</evidence>
<evidence type="ECO:0000256" key="13">
    <source>
        <dbReference type="ARBA" id="ARBA00023231"/>
    </source>
</evidence>
<keyword evidence="10 16" id="KW-0560">Oxidoreductase</keyword>
<evidence type="ECO:0000259" key="17">
    <source>
        <dbReference type="Pfam" id="PF00148"/>
    </source>
</evidence>
<dbReference type="Proteomes" id="UP000189464">
    <property type="component" value="Chromosome"/>
</dbReference>
<evidence type="ECO:0000256" key="15">
    <source>
        <dbReference type="RuleBase" id="RU004021"/>
    </source>
</evidence>
<dbReference type="InterPro" id="IPR005972">
    <property type="entry name" value="Nase_Mo-Fe_asu"/>
</dbReference>
<sequence length="539" mass="60334">MAINEKVLDEILSQYPTKVKKNRKKHIIIKDPNQARQEIEANTRTIPGIITNRGCAYAGCKGVVLGPLKDVVHITHGPIGCGYYSWLTRRNKAASSDPTKNFISYCFSTDMQESDIVFGGEKKLARMIDEVMEIFKPNAITISATCPVGLIGDDLGAVAKAAEQKHGITVMHFNCEGYKGVSQSAGHHIANNTLMERVIGAGELEAAPGRYPINILGEYNIGGDSWEIERILREIGYTVLSVMTGDGSYEELKNAHVAELNLVQCHRSINYIAEMLETKYGTPWLKVNFIGIQSTIDSLRNMAIYFGDPELTRRTEEVIAKELAEVEPVMEQYKKICQGKTAFCFVGGSRGHHYQGLFAELGMETVLAGYEFAHRDDYEGRDVLPQIKLDADNKNIPELHVEPDQRRFKLKVPRERMEELKKKIPLSYYAGMMVDMKGGHVVVDDLNHYETEQFIKLLKPDIFASGIKDKYVVQKMGIPAKQLHSYDYSGPYAGFKGAVKFAEDITMSFISPTWNFITPPWKNQPILEGEIVEGGCSTC</sequence>
<dbReference type="EC" id="1.18.6.1" evidence="16"/>
<reference evidence="18 19" key="1">
    <citation type="journal article" date="2016" name="Int. J. Syst. Evol. Microbiol.">
        <title>Desulfotomaculum ferrireducens sp. nov., a moderately thermophilic sulfate-reducing and dissimilatory Fe(III)-reducing bacterium isolated from compost.</title>
        <authorList>
            <person name="Yang G."/>
            <person name="Guo J."/>
            <person name="Zhuang L."/>
            <person name="Yuan Y."/>
            <person name="Zhou S."/>
        </authorList>
    </citation>
    <scope>NUCLEOTIDE SEQUENCE [LARGE SCALE GENOMIC DNA]</scope>
    <source>
        <strain evidence="18 19">GSS09</strain>
    </source>
</reference>
<evidence type="ECO:0000256" key="11">
    <source>
        <dbReference type="ARBA" id="ARBA00023004"/>
    </source>
</evidence>
<evidence type="ECO:0000256" key="8">
    <source>
        <dbReference type="ARBA" id="ARBA00022741"/>
    </source>
</evidence>
<dbReference type="EMBL" id="CP019698">
    <property type="protein sequence ID" value="AQS59393.1"/>
    <property type="molecule type" value="Genomic_DNA"/>
</dbReference>
<comment type="cofactor">
    <cofactor evidence="2">
        <name>[7Fe-Mo-9S-C-homocitryl] cluster</name>
        <dbReference type="ChEBI" id="CHEBI:30409"/>
    </cofactor>
</comment>
<evidence type="ECO:0000256" key="14">
    <source>
        <dbReference type="ARBA" id="ARBA00047967"/>
    </source>
</evidence>
<evidence type="ECO:0000256" key="2">
    <source>
        <dbReference type="ARBA" id="ARBA00001969"/>
    </source>
</evidence>
<dbReference type="GO" id="GO:0051536">
    <property type="term" value="F:iron-sulfur cluster binding"/>
    <property type="evidence" value="ECO:0007669"/>
    <property type="project" value="UniProtKB-KW"/>
</dbReference>
<keyword evidence="6" id="KW-0500">Molybdenum</keyword>
<keyword evidence="8" id="KW-0547">Nucleotide-binding</keyword>
<dbReference type="KEGG" id="dfg:B0537_09995"/>
<dbReference type="NCBIfam" id="TIGR01282">
    <property type="entry name" value="nifD"/>
    <property type="match status" value="1"/>
</dbReference>
<dbReference type="PROSITE" id="PS00699">
    <property type="entry name" value="NITROGENASE_1_1"/>
    <property type="match status" value="1"/>
</dbReference>
<dbReference type="GO" id="GO:0016612">
    <property type="term" value="C:molybdenum-iron nitrogenase complex"/>
    <property type="evidence" value="ECO:0007669"/>
    <property type="project" value="UniProtKB-UniRule"/>
</dbReference>
<dbReference type="STRING" id="1833852.B0537_09995"/>
<dbReference type="GO" id="GO:0016163">
    <property type="term" value="F:nitrogenase activity"/>
    <property type="evidence" value="ECO:0007669"/>
    <property type="project" value="UniProtKB-UniRule"/>
</dbReference>